<dbReference type="KEGG" id="tnl:113491713"/>
<dbReference type="PANTHER" id="PTHR11709">
    <property type="entry name" value="MULTI-COPPER OXIDASE"/>
    <property type="match status" value="1"/>
</dbReference>
<keyword evidence="8" id="KW-1185">Reference proteome</keyword>
<dbReference type="GO" id="GO:0005507">
    <property type="term" value="F:copper ion binding"/>
    <property type="evidence" value="ECO:0007669"/>
    <property type="project" value="InterPro"/>
</dbReference>
<dbReference type="OrthoDB" id="2121828at2759"/>
<dbReference type="InterPro" id="IPR011706">
    <property type="entry name" value="Cu-oxidase_C"/>
</dbReference>
<dbReference type="Gene3D" id="2.60.40.420">
    <property type="entry name" value="Cupredoxins - blue copper proteins"/>
    <property type="match status" value="3"/>
</dbReference>
<evidence type="ECO:0000313" key="8">
    <source>
        <dbReference type="Proteomes" id="UP000322000"/>
    </source>
</evidence>
<keyword evidence="4" id="KW-0186">Copper</keyword>
<dbReference type="PANTHER" id="PTHR11709:SF394">
    <property type="entry name" value="FI03373P-RELATED"/>
    <property type="match status" value="1"/>
</dbReference>
<dbReference type="Pfam" id="PF07731">
    <property type="entry name" value="Cu-oxidase_2"/>
    <property type="match status" value="1"/>
</dbReference>
<gene>
    <name evidence="9" type="primary">LOC113491713</name>
</gene>
<organism evidence="8 9">
    <name type="scientific">Trichoplusia ni</name>
    <name type="common">Cabbage looper</name>
    <dbReference type="NCBI Taxonomy" id="7111"/>
    <lineage>
        <taxon>Eukaryota</taxon>
        <taxon>Metazoa</taxon>
        <taxon>Ecdysozoa</taxon>
        <taxon>Arthropoda</taxon>
        <taxon>Hexapoda</taxon>
        <taxon>Insecta</taxon>
        <taxon>Pterygota</taxon>
        <taxon>Neoptera</taxon>
        <taxon>Endopterygota</taxon>
        <taxon>Lepidoptera</taxon>
        <taxon>Glossata</taxon>
        <taxon>Ditrysia</taxon>
        <taxon>Noctuoidea</taxon>
        <taxon>Noctuidae</taxon>
        <taxon>Plusiinae</taxon>
        <taxon>Trichoplusia</taxon>
    </lineage>
</organism>
<feature type="domain" description="Plastocyanin-like" evidence="5">
    <location>
        <begin position="212"/>
        <end position="324"/>
    </location>
</feature>
<reference evidence="9" key="1">
    <citation type="submission" date="2025-08" db="UniProtKB">
        <authorList>
            <consortium name="RefSeq"/>
        </authorList>
    </citation>
    <scope>IDENTIFICATION</scope>
</reference>
<evidence type="ECO:0000259" key="6">
    <source>
        <dbReference type="Pfam" id="PF07731"/>
    </source>
</evidence>
<dbReference type="Pfam" id="PF00394">
    <property type="entry name" value="Cu-oxidase"/>
    <property type="match status" value="1"/>
</dbReference>
<dbReference type="InterPro" id="IPR045087">
    <property type="entry name" value="Cu-oxidase_fam"/>
</dbReference>
<dbReference type="InParanoid" id="A0A7E5V8L9"/>
<evidence type="ECO:0000256" key="4">
    <source>
        <dbReference type="ARBA" id="ARBA00023008"/>
    </source>
</evidence>
<evidence type="ECO:0000256" key="3">
    <source>
        <dbReference type="ARBA" id="ARBA00023002"/>
    </source>
</evidence>
<dbReference type="GO" id="GO:0006826">
    <property type="term" value="P:iron ion transport"/>
    <property type="evidence" value="ECO:0007669"/>
    <property type="project" value="TreeGrafter"/>
</dbReference>
<feature type="domain" description="Plastocyanin-like" evidence="7">
    <location>
        <begin position="73"/>
        <end position="177"/>
    </location>
</feature>
<keyword evidence="3" id="KW-0560">Oxidoreductase</keyword>
<dbReference type="Proteomes" id="UP000322000">
    <property type="component" value="Chromosome 3"/>
</dbReference>
<protein>
    <submittedName>
        <fullName evidence="9">Laccase-2-like</fullName>
    </submittedName>
</protein>
<sequence length="599" mass="66730">MRVIVCCLFIIANISNNGKASLESFAPSGANILFEDNTKNLGQVSCYRPCKFNVKPKRCYYTFKIEPTIQADDRPAITINGKTPGPPIQACVNDIIIVEVENRILDQDISIHWHGIEQKGTPFMDGVPMVTQCPIGYGQTFKYAFVATSPGTFFYHADSVYHQSDGVYGPLIINQPQPLEPHSSIYDYDRSKENTLIIAAKMPELLTAKLEDVSKLKPDELIINGDGDISKFFVMAGFAYRLRLINAIAIECPVVLNIDNHEMIVIASDGKPTKPVLARNVELYPGERMDVVVRATQESGGYWVRARGNGACAGVTANAMLIYSGFNYTSMLQENQNDLEDPHHANWESDLVVGGQMLESLQDQSHATDVKSVYLGIDRNVIKVKDDEIDFRYISDAIPKKPYFPAPLALKENGVVQINHKNFLYPNVPIMVKPKEVRADMFCNVGEEDKQVEIQCLQVLDAVEGDVLEIALVNEGFGSNDSYTFHMHGYSMQVIATWQNPKDKPISKEDFHTLNKNGKILRNLQNPPFKDTITVPNKGYTIVRIKIDRGGSWLLECRSCALSSLPAAILIRVPQAIPKSVVDSLPKCGSYRPPDVLLN</sequence>
<evidence type="ECO:0000256" key="1">
    <source>
        <dbReference type="ARBA" id="ARBA00010609"/>
    </source>
</evidence>
<name>A0A7E5V8L9_TRINI</name>
<evidence type="ECO:0000259" key="5">
    <source>
        <dbReference type="Pfam" id="PF00394"/>
    </source>
</evidence>
<keyword evidence="2" id="KW-0479">Metal-binding</keyword>
<evidence type="ECO:0000256" key="2">
    <source>
        <dbReference type="ARBA" id="ARBA00022723"/>
    </source>
</evidence>
<evidence type="ECO:0000313" key="9">
    <source>
        <dbReference type="RefSeq" id="XP_026724639.1"/>
    </source>
</evidence>
<dbReference type="CDD" id="cd13858">
    <property type="entry name" value="CuRO_1_tcLCC2_insect_like"/>
    <property type="match status" value="1"/>
</dbReference>
<comment type="similarity">
    <text evidence="1">Belongs to the multicopper oxidase family.</text>
</comment>
<dbReference type="InterPro" id="IPR001117">
    <property type="entry name" value="Cu-oxidase_2nd"/>
</dbReference>
<dbReference type="GeneID" id="113491713"/>
<proteinExistence type="inferred from homology"/>
<dbReference type="AlphaFoldDB" id="A0A7E5V8L9"/>
<dbReference type="RefSeq" id="XP_026724639.1">
    <property type="nucleotide sequence ID" value="XM_026868838.1"/>
</dbReference>
<feature type="domain" description="Plastocyanin-like" evidence="6">
    <location>
        <begin position="429"/>
        <end position="557"/>
    </location>
</feature>
<accession>A0A7E5V8L9</accession>
<dbReference type="FunFam" id="2.60.40.420:FF:000045">
    <property type="entry name" value="Laccase 2"/>
    <property type="match status" value="1"/>
</dbReference>
<dbReference type="Pfam" id="PF07732">
    <property type="entry name" value="Cu-oxidase_3"/>
    <property type="match status" value="1"/>
</dbReference>
<dbReference type="GO" id="GO:0016491">
    <property type="term" value="F:oxidoreductase activity"/>
    <property type="evidence" value="ECO:0007669"/>
    <property type="project" value="UniProtKB-KW"/>
</dbReference>
<evidence type="ECO:0000259" key="7">
    <source>
        <dbReference type="Pfam" id="PF07732"/>
    </source>
</evidence>
<dbReference type="InterPro" id="IPR008972">
    <property type="entry name" value="Cupredoxin"/>
</dbReference>
<dbReference type="InterPro" id="IPR011707">
    <property type="entry name" value="Cu-oxidase-like_N"/>
</dbReference>
<dbReference type="SUPFAM" id="SSF49503">
    <property type="entry name" value="Cupredoxins"/>
    <property type="match status" value="3"/>
</dbReference>
<dbReference type="GO" id="GO:0005886">
    <property type="term" value="C:plasma membrane"/>
    <property type="evidence" value="ECO:0007669"/>
    <property type="project" value="TreeGrafter"/>
</dbReference>